<protein>
    <submittedName>
        <fullName evidence="1">Uncharacterized protein</fullName>
    </submittedName>
</protein>
<organism evidence="1 2">
    <name type="scientific">Entamoeba histolytica</name>
    <dbReference type="NCBI Taxonomy" id="5759"/>
    <lineage>
        <taxon>Eukaryota</taxon>
        <taxon>Amoebozoa</taxon>
        <taxon>Evosea</taxon>
        <taxon>Archamoebae</taxon>
        <taxon>Mastigamoebida</taxon>
        <taxon>Entamoebidae</taxon>
        <taxon>Entamoeba</taxon>
    </lineage>
</organism>
<gene>
    <name evidence="1" type="ORF">CL6EHI_142160</name>
</gene>
<accession>A0A175JHJ5</accession>
<name>A0A175JHJ5_ENTHI</name>
<dbReference type="VEuPathDB" id="AmoebaDB:EHI7A_048190"/>
<dbReference type="VEuPathDB" id="AmoebaDB:EHI_142160"/>
<dbReference type="VEuPathDB" id="AmoebaDB:KM1_092140"/>
<dbReference type="VEuPathDB" id="AmoebaDB:EHI5A_076870"/>
<dbReference type="EMBL" id="BDEQ01000001">
    <property type="protein sequence ID" value="GAT92934.1"/>
    <property type="molecule type" value="Genomic_DNA"/>
</dbReference>
<evidence type="ECO:0000313" key="1">
    <source>
        <dbReference type="EMBL" id="GAT92934.1"/>
    </source>
</evidence>
<dbReference type="Proteomes" id="UP000078387">
    <property type="component" value="Unassembled WGS sequence"/>
</dbReference>
<evidence type="ECO:0000313" key="2">
    <source>
        <dbReference type="Proteomes" id="UP000078387"/>
    </source>
</evidence>
<comment type="caution">
    <text evidence="1">The sequence shown here is derived from an EMBL/GenBank/DDBJ whole genome shotgun (WGS) entry which is preliminary data.</text>
</comment>
<dbReference type="AlphaFoldDB" id="A0A175JHJ5"/>
<dbReference type="VEuPathDB" id="AmoebaDB:EHI8A_116400"/>
<reference evidence="1 2" key="1">
    <citation type="submission" date="2016-05" db="EMBL/GenBank/DDBJ databases">
        <title>First whole genome sequencing of Entamoeba histolytica HM1:IMSS-clone-6.</title>
        <authorList>
            <person name="Mukherjee Avik.K."/>
            <person name="Izumyama S."/>
            <person name="Nakada-Tsukui K."/>
            <person name="Nozaki T."/>
        </authorList>
    </citation>
    <scope>NUCLEOTIDE SEQUENCE [LARGE SCALE GENOMIC DNA]</scope>
    <source>
        <strain evidence="1 2">HM1:IMSS clone 6</strain>
    </source>
</reference>
<sequence length="145" mass="16354">MSTLASPNASCLVELHQRNSDCENSSHSFISAFKSCEEFLHEFKEPTNTGLCGKTLSKIISVEKDKKPVLPKRIKRSKGKDVMRLTLLNSGNVMCRKEMKEPYEMTLKQVKTKFPGHPIWIPSEHVHGKIKKTNFGLVVTPLGDE</sequence>
<proteinExistence type="predicted"/>